<reference evidence="1 2" key="2">
    <citation type="journal article" date="2022" name="Mol. Ecol. Resour.">
        <title>The genomes of chicory, endive, great burdock and yacon provide insights into Asteraceae paleo-polyploidization history and plant inulin production.</title>
        <authorList>
            <person name="Fan W."/>
            <person name="Wang S."/>
            <person name="Wang H."/>
            <person name="Wang A."/>
            <person name="Jiang F."/>
            <person name="Liu H."/>
            <person name="Zhao H."/>
            <person name="Xu D."/>
            <person name="Zhang Y."/>
        </authorList>
    </citation>
    <scope>NUCLEOTIDE SEQUENCE [LARGE SCALE GENOMIC DNA]</scope>
    <source>
        <strain evidence="2">cv. Niubang</strain>
    </source>
</reference>
<reference evidence="2" key="1">
    <citation type="journal article" date="2022" name="Mol. Ecol. Resour.">
        <title>The genomes of chicory, endive, great burdock and yacon provide insights into Asteraceae palaeo-polyploidization history and plant inulin production.</title>
        <authorList>
            <person name="Fan W."/>
            <person name="Wang S."/>
            <person name="Wang H."/>
            <person name="Wang A."/>
            <person name="Jiang F."/>
            <person name="Liu H."/>
            <person name="Zhao H."/>
            <person name="Xu D."/>
            <person name="Zhang Y."/>
        </authorList>
    </citation>
    <scope>NUCLEOTIDE SEQUENCE [LARGE SCALE GENOMIC DNA]</scope>
    <source>
        <strain evidence="2">cv. Niubang</strain>
    </source>
</reference>
<proteinExistence type="predicted"/>
<comment type="caution">
    <text evidence="1">The sequence shown here is derived from an EMBL/GenBank/DDBJ whole genome shotgun (WGS) entry which is preliminary data.</text>
</comment>
<gene>
    <name evidence="1" type="ORF">L6452_05371</name>
</gene>
<evidence type="ECO:0000313" key="2">
    <source>
        <dbReference type="Proteomes" id="UP001055879"/>
    </source>
</evidence>
<dbReference type="Proteomes" id="UP001055879">
    <property type="component" value="Linkage Group LG02"/>
</dbReference>
<dbReference type="EMBL" id="CM042048">
    <property type="protein sequence ID" value="KAI3757828.1"/>
    <property type="molecule type" value="Genomic_DNA"/>
</dbReference>
<sequence length="101" mass="11563">MFSWIIKYKFICSGFDLKKFVCWLRKCGYIQALLKTLSAIIQKDMSHVNDRSADGVDFVRGYPFSLRECIPTACLMACGLTFQVTILQLSLSSLAKKRWVV</sequence>
<accession>A0ACB9EGY0</accession>
<name>A0ACB9EGY0_ARCLA</name>
<protein>
    <submittedName>
        <fullName evidence="1">Uncharacterized protein</fullName>
    </submittedName>
</protein>
<organism evidence="1 2">
    <name type="scientific">Arctium lappa</name>
    <name type="common">Greater burdock</name>
    <name type="synonym">Lappa major</name>
    <dbReference type="NCBI Taxonomy" id="4217"/>
    <lineage>
        <taxon>Eukaryota</taxon>
        <taxon>Viridiplantae</taxon>
        <taxon>Streptophyta</taxon>
        <taxon>Embryophyta</taxon>
        <taxon>Tracheophyta</taxon>
        <taxon>Spermatophyta</taxon>
        <taxon>Magnoliopsida</taxon>
        <taxon>eudicotyledons</taxon>
        <taxon>Gunneridae</taxon>
        <taxon>Pentapetalae</taxon>
        <taxon>asterids</taxon>
        <taxon>campanulids</taxon>
        <taxon>Asterales</taxon>
        <taxon>Asteraceae</taxon>
        <taxon>Carduoideae</taxon>
        <taxon>Cardueae</taxon>
        <taxon>Arctiinae</taxon>
        <taxon>Arctium</taxon>
    </lineage>
</organism>
<keyword evidence="2" id="KW-1185">Reference proteome</keyword>
<evidence type="ECO:0000313" key="1">
    <source>
        <dbReference type="EMBL" id="KAI3757828.1"/>
    </source>
</evidence>